<protein>
    <submittedName>
        <fullName evidence="4">RNA polymerase subunit sigma-70</fullName>
    </submittedName>
</protein>
<dbReference type="OrthoDB" id="1420916at2"/>
<dbReference type="PANTHER" id="PTHR37461:SF1">
    <property type="entry name" value="ANTI-SIGMA-K FACTOR RSKA"/>
    <property type="match status" value="1"/>
</dbReference>
<name>A0A2S7T7W6_9FLAO</name>
<gene>
    <name evidence="4" type="ORF">BST99_07580</name>
</gene>
<dbReference type="InterPro" id="IPR018764">
    <property type="entry name" value="RskA_C"/>
</dbReference>
<keyword evidence="2" id="KW-1133">Transmembrane helix</keyword>
<dbReference type="InterPro" id="IPR051474">
    <property type="entry name" value="Anti-sigma-K/W_factor"/>
</dbReference>
<evidence type="ECO:0000256" key="2">
    <source>
        <dbReference type="SAM" id="Phobius"/>
    </source>
</evidence>
<dbReference type="Proteomes" id="UP000239366">
    <property type="component" value="Unassembled WGS sequence"/>
</dbReference>
<proteinExistence type="predicted"/>
<dbReference type="Pfam" id="PF10099">
    <property type="entry name" value="RskA_C"/>
    <property type="match status" value="1"/>
</dbReference>
<keyword evidence="2" id="KW-0812">Transmembrane</keyword>
<sequence length="257" mass="29735">MKEKVRVFLEGDHLEQYLLGSSSTEESLRVERYIALYSEVREAYDELQENLEIYARLHAKKAPENLKEEILTNIRTLQRKRSSFFRFGIAASIAALVCIAVTYYFWNQNKTLSLENEMVQTQIRNLEMDMKLQLEDIRNQYIVLNNPNTRKFNVRGNRKAQELKAIAYINPIKKLSYINVQNLPQLPEDQCYQMWAEVNGEMVNLGIINKGLDKEQLLALPYGDKAISYITIESQGGTNSPTVQNIVANFDYHQSGN</sequence>
<organism evidence="4 5">
    <name type="scientific">Aureicoccus marinus</name>
    <dbReference type="NCBI Taxonomy" id="754435"/>
    <lineage>
        <taxon>Bacteria</taxon>
        <taxon>Pseudomonadati</taxon>
        <taxon>Bacteroidota</taxon>
        <taxon>Flavobacteriia</taxon>
        <taxon>Flavobacteriales</taxon>
        <taxon>Flavobacteriaceae</taxon>
        <taxon>Aureicoccus</taxon>
    </lineage>
</organism>
<dbReference type="GO" id="GO:0005886">
    <property type="term" value="C:plasma membrane"/>
    <property type="evidence" value="ECO:0007669"/>
    <property type="project" value="InterPro"/>
</dbReference>
<evidence type="ECO:0000259" key="3">
    <source>
        <dbReference type="Pfam" id="PF10099"/>
    </source>
</evidence>
<evidence type="ECO:0000313" key="5">
    <source>
        <dbReference type="Proteomes" id="UP000239366"/>
    </source>
</evidence>
<keyword evidence="2" id="KW-0472">Membrane</keyword>
<evidence type="ECO:0000313" key="4">
    <source>
        <dbReference type="EMBL" id="PQJ15607.1"/>
    </source>
</evidence>
<feature type="coiled-coil region" evidence="1">
    <location>
        <begin position="30"/>
        <end position="57"/>
    </location>
</feature>
<dbReference type="GO" id="GO:0016989">
    <property type="term" value="F:sigma factor antagonist activity"/>
    <property type="evidence" value="ECO:0007669"/>
    <property type="project" value="TreeGrafter"/>
</dbReference>
<comment type="caution">
    <text evidence="4">The sequence shown here is derived from an EMBL/GenBank/DDBJ whole genome shotgun (WGS) entry which is preliminary data.</text>
</comment>
<accession>A0A2S7T7W6</accession>
<dbReference type="AlphaFoldDB" id="A0A2S7T7W6"/>
<feature type="transmembrane region" description="Helical" evidence="2">
    <location>
        <begin position="84"/>
        <end position="106"/>
    </location>
</feature>
<dbReference type="RefSeq" id="WP_105001257.1">
    <property type="nucleotide sequence ID" value="NZ_MQVX01000001.1"/>
</dbReference>
<evidence type="ECO:0000256" key="1">
    <source>
        <dbReference type="SAM" id="Coils"/>
    </source>
</evidence>
<feature type="domain" description="Anti-sigma K factor RskA C-terminal" evidence="3">
    <location>
        <begin position="90"/>
        <end position="242"/>
    </location>
</feature>
<dbReference type="GO" id="GO:0006417">
    <property type="term" value="P:regulation of translation"/>
    <property type="evidence" value="ECO:0007669"/>
    <property type="project" value="TreeGrafter"/>
</dbReference>
<dbReference type="EMBL" id="MQVX01000001">
    <property type="protein sequence ID" value="PQJ15607.1"/>
    <property type="molecule type" value="Genomic_DNA"/>
</dbReference>
<dbReference type="PANTHER" id="PTHR37461">
    <property type="entry name" value="ANTI-SIGMA-K FACTOR RSKA"/>
    <property type="match status" value="1"/>
</dbReference>
<reference evidence="5" key="1">
    <citation type="submission" date="2016-11" db="EMBL/GenBank/DDBJ databases">
        <title>Trade-off between light-utilization and light-protection in marine flavobacteria.</title>
        <authorList>
            <person name="Kumagai Y."/>
            <person name="Yoshizawa S."/>
            <person name="Kogure K."/>
        </authorList>
    </citation>
    <scope>NUCLEOTIDE SEQUENCE [LARGE SCALE GENOMIC DNA]</scope>
    <source>
        <strain evidence="5">SG-18</strain>
    </source>
</reference>
<keyword evidence="1" id="KW-0175">Coiled coil</keyword>
<keyword evidence="5" id="KW-1185">Reference proteome</keyword>